<sequence>MNNKELVVNQFGKNAAKYVTSSIHAKGKDLPTLLACMEGRENKRLLDIATGGGHVANLLAPQFQSVVALDLTEEMLQGAKQFIESNGHTNVSFTKGDAENLPFGDDSFDTVVCRIAAHHFTNVPKFIEEVHRVLNENGLFILIDNVSPEWDEYDTFYNFVEKKRDPSHNRALKKTEWLSFMEKQGLQLQSCFTFDKQFNFKWWCDMMNVSEQDRTELVHYMLSASEETKEFFKVEVEEGYVQSFYTEMVLFVTTKSKTLQRE</sequence>
<dbReference type="SUPFAM" id="SSF53335">
    <property type="entry name" value="S-adenosyl-L-methionine-dependent methyltransferases"/>
    <property type="match status" value="1"/>
</dbReference>
<dbReference type="CDD" id="cd02440">
    <property type="entry name" value="AdoMet_MTases"/>
    <property type="match status" value="1"/>
</dbReference>
<accession>A0A073JZR7</accession>
<dbReference type="Gene3D" id="3.40.50.150">
    <property type="entry name" value="Vaccinia Virus protein VP39"/>
    <property type="match status" value="1"/>
</dbReference>
<comment type="caution">
    <text evidence="4">The sequence shown here is derived from an EMBL/GenBank/DDBJ whole genome shotgun (WGS) entry which is preliminary data.</text>
</comment>
<evidence type="ECO:0000313" key="4">
    <source>
        <dbReference type="EMBL" id="KEK19697.1"/>
    </source>
</evidence>
<evidence type="ECO:0000256" key="2">
    <source>
        <dbReference type="ARBA" id="ARBA00022679"/>
    </source>
</evidence>
<dbReference type="PANTHER" id="PTHR44942">
    <property type="entry name" value="METHYLTRANSF_11 DOMAIN-CONTAINING PROTEIN"/>
    <property type="match status" value="1"/>
</dbReference>
<dbReference type="InterPro" id="IPR051052">
    <property type="entry name" value="Diverse_substrate_MTase"/>
</dbReference>
<dbReference type="InterPro" id="IPR029063">
    <property type="entry name" value="SAM-dependent_MTases_sf"/>
</dbReference>
<keyword evidence="1 4" id="KW-0489">Methyltransferase</keyword>
<dbReference type="RefSeq" id="WP_034638516.1">
    <property type="nucleotide sequence ID" value="NZ_CBCSJC010000015.1"/>
</dbReference>
<dbReference type="PANTHER" id="PTHR44942:SF4">
    <property type="entry name" value="METHYLTRANSFERASE TYPE 11 DOMAIN-CONTAINING PROTEIN"/>
    <property type="match status" value="1"/>
</dbReference>
<organism evidence="4 5">
    <name type="scientific">Bacillus manliponensis</name>
    <dbReference type="NCBI Taxonomy" id="574376"/>
    <lineage>
        <taxon>Bacteria</taxon>
        <taxon>Bacillati</taxon>
        <taxon>Bacillota</taxon>
        <taxon>Bacilli</taxon>
        <taxon>Bacillales</taxon>
        <taxon>Bacillaceae</taxon>
        <taxon>Bacillus</taxon>
        <taxon>Bacillus cereus group</taxon>
    </lineage>
</organism>
<dbReference type="AlphaFoldDB" id="A0A073JZR7"/>
<reference evidence="4 5" key="1">
    <citation type="submission" date="2014-06" db="EMBL/GenBank/DDBJ databases">
        <title>Draft genome sequence of Bacillus manliponensis JCM 15802 (MCCC 1A00708).</title>
        <authorList>
            <person name="Lai Q."/>
            <person name="Liu Y."/>
            <person name="Shao Z."/>
        </authorList>
    </citation>
    <scope>NUCLEOTIDE SEQUENCE [LARGE SCALE GENOMIC DNA]</scope>
    <source>
        <strain evidence="4 5">JCM 15802</strain>
    </source>
</reference>
<gene>
    <name evidence="4" type="ORF">BAMA_20845</name>
</gene>
<keyword evidence="2 4" id="KW-0808">Transferase</keyword>
<evidence type="ECO:0000259" key="3">
    <source>
        <dbReference type="Pfam" id="PF13847"/>
    </source>
</evidence>
<dbReference type="EMBL" id="JOTN01000006">
    <property type="protein sequence ID" value="KEK19697.1"/>
    <property type="molecule type" value="Genomic_DNA"/>
</dbReference>
<protein>
    <submittedName>
        <fullName evidence="4">SAM-dependent methyltransferase</fullName>
    </submittedName>
</protein>
<proteinExistence type="predicted"/>
<dbReference type="Pfam" id="PF13847">
    <property type="entry name" value="Methyltransf_31"/>
    <property type="match status" value="1"/>
</dbReference>
<dbReference type="GO" id="GO:0008168">
    <property type="term" value="F:methyltransferase activity"/>
    <property type="evidence" value="ECO:0007669"/>
    <property type="project" value="UniProtKB-KW"/>
</dbReference>
<feature type="domain" description="Methyltransferase" evidence="3">
    <location>
        <begin position="41"/>
        <end position="184"/>
    </location>
</feature>
<keyword evidence="5" id="KW-1185">Reference proteome</keyword>
<dbReference type="GO" id="GO:0032259">
    <property type="term" value="P:methylation"/>
    <property type="evidence" value="ECO:0007669"/>
    <property type="project" value="UniProtKB-KW"/>
</dbReference>
<dbReference type="InterPro" id="IPR025714">
    <property type="entry name" value="Methyltranfer_dom"/>
</dbReference>
<evidence type="ECO:0000256" key="1">
    <source>
        <dbReference type="ARBA" id="ARBA00022603"/>
    </source>
</evidence>
<dbReference type="STRING" id="574376.BAMA_20845"/>
<name>A0A073JZR7_9BACI</name>
<dbReference type="OrthoDB" id="43862at2"/>
<dbReference type="Proteomes" id="UP000027822">
    <property type="component" value="Unassembled WGS sequence"/>
</dbReference>
<evidence type="ECO:0000313" key="5">
    <source>
        <dbReference type="Proteomes" id="UP000027822"/>
    </source>
</evidence>
<dbReference type="eggNOG" id="COG2226">
    <property type="taxonomic scope" value="Bacteria"/>
</dbReference>